<feature type="region of interest" description="Disordered" evidence="7">
    <location>
        <begin position="297"/>
        <end position="368"/>
    </location>
</feature>
<accession>A0ABP6PD10</accession>
<keyword evidence="4" id="KW-0547">Nucleotide-binding</keyword>
<evidence type="ECO:0000256" key="2">
    <source>
        <dbReference type="ARBA" id="ARBA00022527"/>
    </source>
</evidence>
<sequence length="564" mass="59783">MAVQQPILETGTEVSRYRVEGLVARGGMGLVYRARDVRLDRPVALKVLSPELSDDDRFRERFVRESRLAAAVDHPNVIPVYEADDWDGLLFIAMRFVEGVDLHTVLATTGPMDPGVALPLLAQAAAALDAAHRLGLVHRDVKPGNFMLAGAAADRVPPGTHVYLTDFGLTKRATSVSGLTRTGQFLGSLHYVAPEQIRGEEVDARTDVYALSCVAFEMLTGRPPFDMDGEAGLLWAHMSTPPPSLSAVRADLPGAVDAVVSRGMAKDPADRPATCAEFVAGLRSALVAQPVRAAPTQVVGSQEASTSPHPGAAHPSFPPGVPVGLPPDAAQRREQTPVHPPAGWLPVASGPPPGGAPPWGGGQPPSAGRAGRRWWPWAVLALVVVLVAVAAIWRPWSGPDLVAEDFVVVPFQADVPDDWGTYTVTGDLAYAVLGTRDWTGLSADDGTAVADAETALTGDPESLVHLYVDGSDNVYTSDAKGLADQLQSGFDSSRMVAQGTRQVDGRDAFAASGVVPLGDGQLRVYAVTLQDEPRLLMVFIAPSELYDEWKPTFDAVVDSVTFTG</sequence>
<dbReference type="SMART" id="SM00220">
    <property type="entry name" value="S_TKc"/>
    <property type="match status" value="1"/>
</dbReference>
<keyword evidence="8" id="KW-0472">Membrane</keyword>
<keyword evidence="8" id="KW-1133">Transmembrane helix</keyword>
<evidence type="ECO:0000256" key="3">
    <source>
        <dbReference type="ARBA" id="ARBA00022679"/>
    </source>
</evidence>
<dbReference type="EMBL" id="BAAAVV010000006">
    <property type="protein sequence ID" value="GAA3172924.1"/>
    <property type="molecule type" value="Genomic_DNA"/>
</dbReference>
<keyword evidence="11" id="KW-1185">Reference proteome</keyword>
<feature type="compositionally biased region" description="Polar residues" evidence="7">
    <location>
        <begin position="298"/>
        <end position="308"/>
    </location>
</feature>
<dbReference type="RefSeq" id="WP_344689555.1">
    <property type="nucleotide sequence ID" value="NZ_BAAAVV010000006.1"/>
</dbReference>
<keyword evidence="3" id="KW-0808">Transferase</keyword>
<keyword evidence="2" id="KW-0723">Serine/threonine-protein kinase</keyword>
<gene>
    <name evidence="10" type="ORF">GCM10010531_28060</name>
</gene>
<dbReference type="Proteomes" id="UP001499924">
    <property type="component" value="Unassembled WGS sequence"/>
</dbReference>
<dbReference type="Gene3D" id="1.10.510.10">
    <property type="entry name" value="Transferase(Phosphotransferase) domain 1"/>
    <property type="match status" value="1"/>
</dbReference>
<evidence type="ECO:0000256" key="6">
    <source>
        <dbReference type="ARBA" id="ARBA00022840"/>
    </source>
</evidence>
<evidence type="ECO:0000313" key="11">
    <source>
        <dbReference type="Proteomes" id="UP001499924"/>
    </source>
</evidence>
<keyword evidence="5" id="KW-0418">Kinase</keyword>
<dbReference type="Gene3D" id="3.40.1000.10">
    <property type="entry name" value="Mog1/PsbP, alpha/beta/alpha sandwich"/>
    <property type="match status" value="1"/>
</dbReference>
<evidence type="ECO:0000256" key="5">
    <source>
        <dbReference type="ARBA" id="ARBA00022777"/>
    </source>
</evidence>
<dbReference type="Gene3D" id="3.30.200.20">
    <property type="entry name" value="Phosphorylase Kinase, domain 1"/>
    <property type="match status" value="1"/>
</dbReference>
<dbReference type="CDD" id="cd14014">
    <property type="entry name" value="STKc_PknB_like"/>
    <property type="match status" value="1"/>
</dbReference>
<feature type="compositionally biased region" description="Pro residues" evidence="7">
    <location>
        <begin position="316"/>
        <end position="325"/>
    </location>
</feature>
<evidence type="ECO:0000259" key="9">
    <source>
        <dbReference type="PROSITE" id="PS50011"/>
    </source>
</evidence>
<evidence type="ECO:0000256" key="7">
    <source>
        <dbReference type="SAM" id="MobiDB-lite"/>
    </source>
</evidence>
<protein>
    <recommendedName>
        <fullName evidence="1">non-specific serine/threonine protein kinase</fullName>
        <ecNumber evidence="1">2.7.11.1</ecNumber>
    </recommendedName>
</protein>
<keyword evidence="6" id="KW-0067">ATP-binding</keyword>
<feature type="transmembrane region" description="Helical" evidence="8">
    <location>
        <begin position="374"/>
        <end position="393"/>
    </location>
</feature>
<evidence type="ECO:0000313" key="10">
    <source>
        <dbReference type="EMBL" id="GAA3172924.1"/>
    </source>
</evidence>
<reference evidence="11" key="1">
    <citation type="journal article" date="2019" name="Int. J. Syst. Evol. Microbiol.">
        <title>The Global Catalogue of Microorganisms (GCM) 10K type strain sequencing project: providing services to taxonomists for standard genome sequencing and annotation.</title>
        <authorList>
            <consortium name="The Broad Institute Genomics Platform"/>
            <consortium name="The Broad Institute Genome Sequencing Center for Infectious Disease"/>
            <person name="Wu L."/>
            <person name="Ma J."/>
        </authorList>
    </citation>
    <scope>NUCLEOTIDE SEQUENCE [LARGE SCALE GENOMIC DNA]</scope>
    <source>
        <strain evidence="11">JCM 15614</strain>
    </source>
</reference>
<evidence type="ECO:0000256" key="1">
    <source>
        <dbReference type="ARBA" id="ARBA00012513"/>
    </source>
</evidence>
<dbReference type="PROSITE" id="PS00108">
    <property type="entry name" value="PROTEIN_KINASE_ST"/>
    <property type="match status" value="1"/>
</dbReference>
<dbReference type="Pfam" id="PF00069">
    <property type="entry name" value="Pkinase"/>
    <property type="match status" value="1"/>
</dbReference>
<proteinExistence type="predicted"/>
<evidence type="ECO:0000256" key="4">
    <source>
        <dbReference type="ARBA" id="ARBA00022741"/>
    </source>
</evidence>
<dbReference type="InterPro" id="IPR000719">
    <property type="entry name" value="Prot_kinase_dom"/>
</dbReference>
<feature type="domain" description="Protein kinase" evidence="9">
    <location>
        <begin position="17"/>
        <end position="286"/>
    </location>
</feature>
<dbReference type="InterPro" id="IPR011009">
    <property type="entry name" value="Kinase-like_dom_sf"/>
</dbReference>
<dbReference type="EC" id="2.7.11.1" evidence="1"/>
<dbReference type="SUPFAM" id="SSF56112">
    <property type="entry name" value="Protein kinase-like (PK-like)"/>
    <property type="match status" value="1"/>
</dbReference>
<organism evidence="10 11">
    <name type="scientific">Blastococcus jejuensis</name>
    <dbReference type="NCBI Taxonomy" id="351224"/>
    <lineage>
        <taxon>Bacteria</taxon>
        <taxon>Bacillati</taxon>
        <taxon>Actinomycetota</taxon>
        <taxon>Actinomycetes</taxon>
        <taxon>Geodermatophilales</taxon>
        <taxon>Geodermatophilaceae</taxon>
        <taxon>Blastococcus</taxon>
    </lineage>
</organism>
<dbReference type="PANTHER" id="PTHR43289:SF6">
    <property type="entry name" value="SERINE_THREONINE-PROTEIN KINASE NEKL-3"/>
    <property type="match status" value="1"/>
</dbReference>
<comment type="caution">
    <text evidence="10">The sequence shown here is derived from an EMBL/GenBank/DDBJ whole genome shotgun (WGS) entry which is preliminary data.</text>
</comment>
<dbReference type="InterPro" id="IPR008271">
    <property type="entry name" value="Ser/Thr_kinase_AS"/>
</dbReference>
<evidence type="ECO:0000256" key="8">
    <source>
        <dbReference type="SAM" id="Phobius"/>
    </source>
</evidence>
<dbReference type="PANTHER" id="PTHR43289">
    <property type="entry name" value="MITOGEN-ACTIVATED PROTEIN KINASE KINASE KINASE 20-RELATED"/>
    <property type="match status" value="1"/>
</dbReference>
<name>A0ABP6PD10_9ACTN</name>
<keyword evidence="8" id="KW-0812">Transmembrane</keyword>
<dbReference type="PROSITE" id="PS50011">
    <property type="entry name" value="PROTEIN_KINASE_DOM"/>
    <property type="match status" value="1"/>
</dbReference>